<evidence type="ECO:0000256" key="2">
    <source>
        <dbReference type="ARBA" id="ARBA00022448"/>
    </source>
</evidence>
<proteinExistence type="predicted"/>
<dbReference type="SUPFAM" id="SSF51206">
    <property type="entry name" value="cAMP-binding domain-like"/>
    <property type="match status" value="1"/>
</dbReference>
<sequence length="463" mass="53075">MALALVMSLPQPLYNETLVAVVTGAVLFTLLVQGLSIEPLVKKLGLNEPPLEDRLSKLEGTLEAVRNAAKRIPELKSGGLFSARIAGQLEQEYQQNIDKTYQQLQDLRKDHLSSETERRLLYIHCFATEKVIYYRLFSKGHLSEEVYRDLAHSLTLQTDSMRHQGQVPAYTLHSQTRQMLERKLLIWLSHLPGFARLAEAKRMRYTTRTYEKNWGLYQGGRKVLRELREFKRLDPERSAIDEVAQSYQRWHDNAQQRLDAAAEQLPEFVTAMQTRLARRTLLQGQKEDLQAQAEAGFVPEHVASELIEQLQNPLRNLRGYESHALRLDPVELLHQVPLFQTLSHEELGHLAKQLRNLTLPPGEIIIHKGESGNSMFLIGRGVVRIVRESSEPELQGQEQQLATLLAGDFFGEMALLHKTPRNATCRSITPCVIYELQRDAFEKLIEQYPILQEKVEQVAQARK</sequence>
<dbReference type="PANTHER" id="PTHR45638">
    <property type="entry name" value="CYCLIC NUCLEOTIDE-GATED CATION CHANNEL SUBUNIT A"/>
    <property type="match status" value="1"/>
</dbReference>
<evidence type="ECO:0000256" key="1">
    <source>
        <dbReference type="ARBA" id="ARBA00004141"/>
    </source>
</evidence>
<dbReference type="Pfam" id="PF00027">
    <property type="entry name" value="cNMP_binding"/>
    <property type="match status" value="1"/>
</dbReference>
<comment type="subcellular location">
    <subcellularLocation>
        <location evidence="1">Membrane</location>
        <topology evidence="1">Multi-pass membrane protein</topology>
    </subcellularLocation>
</comment>
<evidence type="ECO:0000313" key="11">
    <source>
        <dbReference type="EMBL" id="SEH04298.1"/>
    </source>
</evidence>
<accession>A0A1H6FF96</accession>
<dbReference type="InterPro" id="IPR000595">
    <property type="entry name" value="cNMP-bd_dom"/>
</dbReference>
<dbReference type="EMBL" id="FMSV02000505">
    <property type="protein sequence ID" value="SEH06779.1"/>
    <property type="molecule type" value="Genomic_DNA"/>
</dbReference>
<gene>
    <name evidence="13" type="primary">crp_4</name>
    <name evidence="11" type="synonym">crp_1</name>
    <name evidence="12" type="synonym">crp_2</name>
    <name evidence="11" type="ORF">MBHS_00144</name>
    <name evidence="12" type="ORF">MBHS_02645</name>
    <name evidence="13" type="ORF">MBHS_03733</name>
</gene>
<evidence type="ECO:0000313" key="12">
    <source>
        <dbReference type="EMBL" id="SEH06779.1"/>
    </source>
</evidence>
<evidence type="ECO:0000256" key="7">
    <source>
        <dbReference type="ARBA" id="ARBA00023286"/>
    </source>
</evidence>
<dbReference type="GO" id="GO:0044877">
    <property type="term" value="F:protein-containing complex binding"/>
    <property type="evidence" value="ECO:0007669"/>
    <property type="project" value="TreeGrafter"/>
</dbReference>
<dbReference type="CDD" id="cd00038">
    <property type="entry name" value="CAP_ED"/>
    <property type="match status" value="1"/>
</dbReference>
<dbReference type="AlphaFoldDB" id="A0A1H6FF96"/>
<dbReference type="EMBL" id="FMSV02000038">
    <property type="protein sequence ID" value="SEH04298.1"/>
    <property type="molecule type" value="Genomic_DNA"/>
</dbReference>
<evidence type="ECO:0000313" key="14">
    <source>
        <dbReference type="Proteomes" id="UP000236724"/>
    </source>
</evidence>
<keyword evidence="4 9" id="KW-1133">Transmembrane helix</keyword>
<evidence type="ECO:0000256" key="8">
    <source>
        <dbReference type="ARBA" id="ARBA00023303"/>
    </source>
</evidence>
<keyword evidence="2" id="KW-0813">Transport</keyword>
<evidence type="ECO:0000256" key="4">
    <source>
        <dbReference type="ARBA" id="ARBA00022989"/>
    </source>
</evidence>
<dbReference type="PROSITE" id="PS00888">
    <property type="entry name" value="CNMP_BINDING_1"/>
    <property type="match status" value="1"/>
</dbReference>
<protein>
    <submittedName>
        <fullName evidence="13">cAMP receptor protein</fullName>
    </submittedName>
</protein>
<dbReference type="InterPro" id="IPR018488">
    <property type="entry name" value="cNMP-bd_CS"/>
</dbReference>
<feature type="domain" description="Cyclic nucleotide-binding" evidence="10">
    <location>
        <begin position="338"/>
        <end position="445"/>
    </location>
</feature>
<dbReference type="Gene3D" id="2.60.120.10">
    <property type="entry name" value="Jelly Rolls"/>
    <property type="match status" value="1"/>
</dbReference>
<feature type="transmembrane region" description="Helical" evidence="9">
    <location>
        <begin position="17"/>
        <end position="37"/>
    </location>
</feature>
<dbReference type="GO" id="GO:0005221">
    <property type="term" value="F:intracellularly cyclic nucleotide-activated monoatomic cation channel activity"/>
    <property type="evidence" value="ECO:0007669"/>
    <property type="project" value="InterPro"/>
</dbReference>
<dbReference type="GO" id="GO:0016020">
    <property type="term" value="C:membrane"/>
    <property type="evidence" value="ECO:0007669"/>
    <property type="project" value="UniProtKB-SubCell"/>
</dbReference>
<reference evidence="13 14" key="1">
    <citation type="submission" date="2016-10" db="EMBL/GenBank/DDBJ databases">
        <authorList>
            <person name="de Groot N.N."/>
        </authorList>
    </citation>
    <scope>NUCLEOTIDE SEQUENCE [LARGE SCALE GENOMIC DNA]</scope>
    <source>
        <strain evidence="13">MBHS1</strain>
    </source>
</reference>
<keyword evidence="3 9" id="KW-0812">Transmembrane</keyword>
<dbReference type="InterPro" id="IPR018490">
    <property type="entry name" value="cNMP-bd_dom_sf"/>
</dbReference>
<keyword evidence="8" id="KW-0407">Ion channel</keyword>
<keyword evidence="6 9" id="KW-0472">Membrane</keyword>
<evidence type="ECO:0000313" key="13">
    <source>
        <dbReference type="EMBL" id="SEH07846.1"/>
    </source>
</evidence>
<keyword evidence="7" id="KW-1071">Ligand-gated ion channel</keyword>
<dbReference type="Proteomes" id="UP000236724">
    <property type="component" value="Unassembled WGS sequence"/>
</dbReference>
<dbReference type="SMART" id="SM00100">
    <property type="entry name" value="cNMP"/>
    <property type="match status" value="1"/>
</dbReference>
<dbReference type="PANTHER" id="PTHR45638:SF11">
    <property type="entry name" value="CYCLIC NUCLEOTIDE-GATED CATION CHANNEL SUBUNIT A"/>
    <property type="match status" value="1"/>
</dbReference>
<evidence type="ECO:0000256" key="6">
    <source>
        <dbReference type="ARBA" id="ARBA00023136"/>
    </source>
</evidence>
<evidence type="ECO:0000256" key="9">
    <source>
        <dbReference type="SAM" id="Phobius"/>
    </source>
</evidence>
<keyword evidence="5" id="KW-0406">Ion transport</keyword>
<keyword evidence="14" id="KW-1185">Reference proteome</keyword>
<dbReference type="InterPro" id="IPR014710">
    <property type="entry name" value="RmlC-like_jellyroll"/>
</dbReference>
<dbReference type="InterPro" id="IPR050866">
    <property type="entry name" value="CNG_cation_channel"/>
</dbReference>
<evidence type="ECO:0000256" key="5">
    <source>
        <dbReference type="ARBA" id="ARBA00023065"/>
    </source>
</evidence>
<name>A0A1H6FF96_9GAMM</name>
<evidence type="ECO:0000259" key="10">
    <source>
        <dbReference type="PROSITE" id="PS50042"/>
    </source>
</evidence>
<evidence type="ECO:0000256" key="3">
    <source>
        <dbReference type="ARBA" id="ARBA00022692"/>
    </source>
</evidence>
<keyword evidence="13" id="KW-0675">Receptor</keyword>
<dbReference type="EMBL" id="FMSV02000541">
    <property type="protein sequence ID" value="SEH07846.1"/>
    <property type="molecule type" value="Genomic_DNA"/>
</dbReference>
<dbReference type="PROSITE" id="PS50042">
    <property type="entry name" value="CNMP_BINDING_3"/>
    <property type="match status" value="1"/>
</dbReference>
<organism evidence="13 14">
    <name type="scientific">Candidatus Venteria ishoeyi</name>
    <dbReference type="NCBI Taxonomy" id="1899563"/>
    <lineage>
        <taxon>Bacteria</taxon>
        <taxon>Pseudomonadati</taxon>
        <taxon>Pseudomonadota</taxon>
        <taxon>Gammaproteobacteria</taxon>
        <taxon>Thiotrichales</taxon>
        <taxon>Thiotrichaceae</taxon>
        <taxon>Venteria</taxon>
    </lineage>
</organism>